<dbReference type="PANTHER" id="PTHR42698:SF1">
    <property type="entry name" value="GTPASE ERA, MITOCHONDRIAL"/>
    <property type="match status" value="1"/>
</dbReference>
<organism evidence="4 5">
    <name type="scientific">Cyclotella cryptica</name>
    <dbReference type="NCBI Taxonomy" id="29204"/>
    <lineage>
        <taxon>Eukaryota</taxon>
        <taxon>Sar</taxon>
        <taxon>Stramenopiles</taxon>
        <taxon>Ochrophyta</taxon>
        <taxon>Bacillariophyta</taxon>
        <taxon>Coscinodiscophyceae</taxon>
        <taxon>Thalassiosirophycidae</taxon>
        <taxon>Stephanodiscales</taxon>
        <taxon>Stephanodiscaceae</taxon>
        <taxon>Cyclotella</taxon>
    </lineage>
</organism>
<dbReference type="AlphaFoldDB" id="A0ABD3QMF2"/>
<sequence length="355" mass="39372">MMALRRNLCFIRNNATIDNIFLGSKPILSPSAHTLLRPLPSSHYHNTRPLSSSQPPPEIPTHKRKRLDIALVGLPNAGKSQLLNSLIGKKVAAVSRKRHTTRRGILAARTLNDTQLVFVDTPGFMHHDSSGKEGVRKLAAEASSEMDEVDYALLVMDGAKKMDEEVKKTLVMLMFLSLRSRGRREDGRTVSSGSGDEEGTEKEQGKFAVVINKVDLVSPKEKLLVTAGELGSMADSCIRLLLEQRRSPSRVRLGDLVQHVLERHADESGFDGVHEDDMELFAALTPEFHFTSAITNDDEGVDDVLGMLLDRATPTTDWIVEEGEDSVTPMMTPVEIVEEVLREKIYRCLHRGSTT</sequence>
<dbReference type="Pfam" id="PF01926">
    <property type="entry name" value="MMR_HSR1"/>
    <property type="match status" value="1"/>
</dbReference>
<evidence type="ECO:0000256" key="2">
    <source>
        <dbReference type="SAM" id="MobiDB-lite"/>
    </source>
</evidence>
<dbReference type="SUPFAM" id="SSF52540">
    <property type="entry name" value="P-loop containing nucleoside triphosphate hydrolases"/>
    <property type="match status" value="1"/>
</dbReference>
<feature type="region of interest" description="Disordered" evidence="2">
    <location>
        <begin position="41"/>
        <end position="60"/>
    </location>
</feature>
<keyword evidence="5" id="KW-1185">Reference proteome</keyword>
<feature type="region of interest" description="Disordered" evidence="2">
    <location>
        <begin position="184"/>
        <end position="203"/>
    </location>
</feature>
<gene>
    <name evidence="4" type="ORF">HJC23_012653</name>
</gene>
<protein>
    <recommendedName>
        <fullName evidence="3">G domain-containing protein</fullName>
    </recommendedName>
</protein>
<accession>A0ABD3QMF2</accession>
<feature type="domain" description="G" evidence="3">
    <location>
        <begin position="68"/>
        <end position="170"/>
    </location>
</feature>
<dbReference type="PANTHER" id="PTHR42698">
    <property type="entry name" value="GTPASE ERA"/>
    <property type="match status" value="1"/>
</dbReference>
<dbReference type="InterPro" id="IPR005662">
    <property type="entry name" value="GTPase_Era-like"/>
</dbReference>
<dbReference type="InterPro" id="IPR027417">
    <property type="entry name" value="P-loop_NTPase"/>
</dbReference>
<dbReference type="InterPro" id="IPR005225">
    <property type="entry name" value="Small_GTP-bd"/>
</dbReference>
<name>A0ABD3QMF2_9STRA</name>
<comment type="caution">
    <text evidence="4">The sequence shown here is derived from an EMBL/GenBank/DDBJ whole genome shotgun (WGS) entry which is preliminary data.</text>
</comment>
<dbReference type="NCBIfam" id="TIGR00231">
    <property type="entry name" value="small_GTP"/>
    <property type="match status" value="1"/>
</dbReference>
<dbReference type="Proteomes" id="UP001516023">
    <property type="component" value="Unassembled WGS sequence"/>
</dbReference>
<evidence type="ECO:0000313" key="4">
    <source>
        <dbReference type="EMBL" id="KAL3801253.1"/>
    </source>
</evidence>
<dbReference type="Gene3D" id="3.40.50.300">
    <property type="entry name" value="P-loop containing nucleotide triphosphate hydrolases"/>
    <property type="match status" value="1"/>
</dbReference>
<dbReference type="InterPro" id="IPR006073">
    <property type="entry name" value="GTP-bd"/>
</dbReference>
<proteinExistence type="inferred from homology"/>
<evidence type="ECO:0000259" key="3">
    <source>
        <dbReference type="Pfam" id="PF01926"/>
    </source>
</evidence>
<evidence type="ECO:0000256" key="1">
    <source>
        <dbReference type="ARBA" id="ARBA00007921"/>
    </source>
</evidence>
<reference evidence="4 5" key="1">
    <citation type="journal article" date="2020" name="G3 (Bethesda)">
        <title>Improved Reference Genome for Cyclotella cryptica CCMP332, a Model for Cell Wall Morphogenesis, Salinity Adaptation, and Lipid Production in Diatoms (Bacillariophyta).</title>
        <authorList>
            <person name="Roberts W.R."/>
            <person name="Downey K.M."/>
            <person name="Ruck E.C."/>
            <person name="Traller J.C."/>
            <person name="Alverson A.J."/>
        </authorList>
    </citation>
    <scope>NUCLEOTIDE SEQUENCE [LARGE SCALE GENOMIC DNA]</scope>
    <source>
        <strain evidence="4 5">CCMP332</strain>
    </source>
</reference>
<comment type="similarity">
    <text evidence="1">Belongs to the TRAFAC class TrmE-Era-EngA-EngB-Septin-like GTPase superfamily. Era GTPase family.</text>
</comment>
<dbReference type="EMBL" id="JABMIG020000028">
    <property type="protein sequence ID" value="KAL3801253.1"/>
    <property type="molecule type" value="Genomic_DNA"/>
</dbReference>
<dbReference type="PRINTS" id="PR00326">
    <property type="entry name" value="GTP1OBG"/>
</dbReference>
<evidence type="ECO:0000313" key="5">
    <source>
        <dbReference type="Proteomes" id="UP001516023"/>
    </source>
</evidence>